<dbReference type="KEGG" id="upl:DSM104440_03761"/>
<organism evidence="2 3">
    <name type="scientific">Usitatibacter palustris</name>
    <dbReference type="NCBI Taxonomy" id="2732487"/>
    <lineage>
        <taxon>Bacteria</taxon>
        <taxon>Pseudomonadati</taxon>
        <taxon>Pseudomonadota</taxon>
        <taxon>Betaproteobacteria</taxon>
        <taxon>Nitrosomonadales</taxon>
        <taxon>Usitatibacteraceae</taxon>
        <taxon>Usitatibacter</taxon>
    </lineage>
</organism>
<accession>A0A6M4HE93</accession>
<dbReference type="AlphaFoldDB" id="A0A6M4HE93"/>
<feature type="domain" description="Xaa-Pro dipeptidyl-peptidase-like" evidence="1">
    <location>
        <begin position="55"/>
        <end position="177"/>
    </location>
</feature>
<dbReference type="FunCoup" id="A0A6M4HE93">
    <property type="interactions" value="391"/>
</dbReference>
<dbReference type="SUPFAM" id="SSF53474">
    <property type="entry name" value="alpha/beta-Hydrolases"/>
    <property type="match status" value="1"/>
</dbReference>
<dbReference type="InParanoid" id="A0A6M4HE93"/>
<dbReference type="InterPro" id="IPR000383">
    <property type="entry name" value="Xaa-Pro-like_dom"/>
</dbReference>
<proteinExistence type="predicted"/>
<name>A0A6M4HE93_9PROT</name>
<dbReference type="InterPro" id="IPR029058">
    <property type="entry name" value="AB_hydrolase_fold"/>
</dbReference>
<dbReference type="GO" id="GO:0016787">
    <property type="term" value="F:hydrolase activity"/>
    <property type="evidence" value="ECO:0007669"/>
    <property type="project" value="InterPro"/>
</dbReference>
<evidence type="ECO:0000313" key="2">
    <source>
        <dbReference type="EMBL" id="QJR16924.1"/>
    </source>
</evidence>
<dbReference type="PANTHER" id="PTHR12277">
    <property type="entry name" value="ALPHA/BETA HYDROLASE DOMAIN-CONTAINING PROTEIN"/>
    <property type="match status" value="1"/>
</dbReference>
<keyword evidence="3" id="KW-1185">Reference proteome</keyword>
<sequence>MLKSLALTAAAGYLGVAGLLWFAQESLLFHPQPLYGKPRPPPGWILEEVRFTTQDGTKLAGVLLKPATSGPHPLLISYGGNAEELTASAPAADQFGARAMLLVNYRGYGESEGKPGEAALLGDAIELYDWAAKRTDIDASRIAVHGRSLGTGVAVHVAAKRSVKCVVLTSAYDSIREVAKAHYPWFPIGLLIKHPFDSAALAPKLMMPALFVYGSADTIIGPAHSEKLASLWGGPAEKVLLKGRGHNDLELDPAYMPAITRFLDRHL</sequence>
<evidence type="ECO:0000313" key="3">
    <source>
        <dbReference type="Proteomes" id="UP000503096"/>
    </source>
</evidence>
<dbReference type="EMBL" id="CP053073">
    <property type="protein sequence ID" value="QJR16924.1"/>
    <property type="molecule type" value="Genomic_DNA"/>
</dbReference>
<dbReference type="Pfam" id="PF02129">
    <property type="entry name" value="Peptidase_S15"/>
    <property type="match status" value="1"/>
</dbReference>
<reference evidence="2 3" key="1">
    <citation type="submission" date="2020-04" db="EMBL/GenBank/DDBJ databases">
        <title>Usitatibacter rugosus gen. nov., sp. nov. and Usitatibacter palustris sp. nov., novel members of Usitatibacteraceae fam. nov. within the order Nitrosomonadales isolated from soil.</title>
        <authorList>
            <person name="Huber K.J."/>
            <person name="Neumann-Schaal M."/>
            <person name="Geppert A."/>
            <person name="Luckner M."/>
            <person name="Wanner G."/>
            <person name="Overmann J."/>
        </authorList>
    </citation>
    <scope>NUCLEOTIDE SEQUENCE [LARGE SCALE GENOMIC DNA]</scope>
    <source>
        <strain evidence="2 3">Swamp67</strain>
    </source>
</reference>
<dbReference type="RefSeq" id="WP_171165451.1">
    <property type="nucleotide sequence ID" value="NZ_CP053073.1"/>
</dbReference>
<gene>
    <name evidence="2" type="ORF">DSM104440_03761</name>
</gene>
<dbReference type="PANTHER" id="PTHR12277:SF81">
    <property type="entry name" value="PROTEIN ABHD13"/>
    <property type="match status" value="1"/>
</dbReference>
<protein>
    <recommendedName>
        <fullName evidence="1">Xaa-Pro dipeptidyl-peptidase-like domain-containing protein</fullName>
    </recommendedName>
</protein>
<evidence type="ECO:0000259" key="1">
    <source>
        <dbReference type="Pfam" id="PF02129"/>
    </source>
</evidence>
<dbReference type="Gene3D" id="3.40.50.1820">
    <property type="entry name" value="alpha/beta hydrolase"/>
    <property type="match status" value="1"/>
</dbReference>
<dbReference type="Proteomes" id="UP000503096">
    <property type="component" value="Chromosome"/>
</dbReference>